<proteinExistence type="predicted"/>
<gene>
    <name evidence="2" type="primary">LOC111744339</name>
</gene>
<reference evidence="2" key="1">
    <citation type="submission" date="2025-08" db="UniProtKB">
        <authorList>
            <consortium name="RefSeq"/>
        </authorList>
    </citation>
    <scope>IDENTIFICATION</scope>
    <source>
        <tissue evidence="2">Kidney</tissue>
    </source>
</reference>
<sequence>MRTRMCHVLAGDGVRELRSSACALHRALDEATSLLTVFWRAALPGSGSGSGGEAGEAVQRELLELRTELSRQESLLQSTAERLQSTTQQKESLEQFIFSQLTRTHDVLKKARTNLEVKSLRALPGTPVS</sequence>
<dbReference type="GO" id="GO:0007098">
    <property type="term" value="P:centrosome cycle"/>
    <property type="evidence" value="ECO:0007669"/>
    <property type="project" value="TreeGrafter"/>
</dbReference>
<dbReference type="PANTHER" id="PTHR46501:SF2">
    <property type="entry name" value="MYOMEGALIN"/>
    <property type="match status" value="1"/>
</dbReference>
<dbReference type="GO" id="GO:0005813">
    <property type="term" value="C:centrosome"/>
    <property type="evidence" value="ECO:0007669"/>
    <property type="project" value="TreeGrafter"/>
</dbReference>
<dbReference type="GO" id="GO:0005794">
    <property type="term" value="C:Golgi apparatus"/>
    <property type="evidence" value="ECO:0007669"/>
    <property type="project" value="TreeGrafter"/>
</dbReference>
<dbReference type="GO" id="GO:1903358">
    <property type="term" value="P:regulation of Golgi organization"/>
    <property type="evidence" value="ECO:0007669"/>
    <property type="project" value="TreeGrafter"/>
</dbReference>
<dbReference type="InterPro" id="IPR052593">
    <property type="entry name" value="MT-associated_AKAP9-binding"/>
</dbReference>
<dbReference type="OrthoDB" id="10255000at2759"/>
<dbReference type="Proteomes" id="UP000515202">
    <property type="component" value="Unplaced"/>
</dbReference>
<dbReference type="GO" id="GO:0090063">
    <property type="term" value="P:positive regulation of microtubule nucleation"/>
    <property type="evidence" value="ECO:0007669"/>
    <property type="project" value="TreeGrafter"/>
</dbReference>
<dbReference type="GeneID" id="111744339"/>
<dbReference type="GO" id="GO:0060090">
    <property type="term" value="F:molecular adaptor activity"/>
    <property type="evidence" value="ECO:0007669"/>
    <property type="project" value="TreeGrafter"/>
</dbReference>
<name>A0A6P6CSR5_PTEVA</name>
<organism evidence="1 2">
    <name type="scientific">Pteropus vampyrus</name>
    <name type="common">Large flying fox</name>
    <dbReference type="NCBI Taxonomy" id="132908"/>
    <lineage>
        <taxon>Eukaryota</taxon>
        <taxon>Metazoa</taxon>
        <taxon>Chordata</taxon>
        <taxon>Craniata</taxon>
        <taxon>Vertebrata</taxon>
        <taxon>Euteleostomi</taxon>
        <taxon>Mammalia</taxon>
        <taxon>Eutheria</taxon>
        <taxon>Laurasiatheria</taxon>
        <taxon>Chiroptera</taxon>
        <taxon>Yinpterochiroptera</taxon>
        <taxon>Pteropodoidea</taxon>
        <taxon>Pteropodidae</taxon>
        <taxon>Pteropodinae</taxon>
        <taxon>Pteropus</taxon>
    </lineage>
</organism>
<dbReference type="KEGG" id="pvp:111744339"/>
<accession>A0A6P6CSR5</accession>
<evidence type="ECO:0000313" key="1">
    <source>
        <dbReference type="Proteomes" id="UP000515202"/>
    </source>
</evidence>
<evidence type="ECO:0000313" key="2">
    <source>
        <dbReference type="RefSeq" id="XP_023390611.1"/>
    </source>
</evidence>
<dbReference type="PANTHER" id="PTHR46501">
    <property type="entry name" value="MYOMEGALIN"/>
    <property type="match status" value="1"/>
</dbReference>
<dbReference type="AlphaFoldDB" id="A0A6P6CSR5"/>
<dbReference type="RefSeq" id="XP_023390611.1">
    <property type="nucleotide sequence ID" value="XM_023534843.1"/>
</dbReference>
<keyword evidence="1" id="KW-1185">Reference proteome</keyword>
<protein>
    <submittedName>
        <fullName evidence="2">Myomegalin</fullName>
    </submittedName>
</protein>